<protein>
    <recommendedName>
        <fullName evidence="10">Elongation of very long chain fatty acids protein</fullName>
        <ecNumber evidence="10">2.3.1.199</ecNumber>
    </recommendedName>
    <alternativeName>
        <fullName evidence="10">Very-long-chain 3-oxoacyl-CoA synthase</fullName>
    </alternativeName>
</protein>
<sequence>MGGETAPRPQANLCTLGSLQELHQPNYHTGMASTTASRLVSEVSEKYAYLNSLRDPRTFGWSLTGDLRFMLPICFGYLYVVKIAGPRWMMNRKPYNLKGAIMAYNLFQVIANAFFFVQYMRLSYVSGNYSVFCQGIDYSLKVYEMEILRISWWYLFVRIVDFMDTFFFVATKKFSHITYLHVVHHFLVVLNGWVYLAFGGGGQLIMVLCFNTIVHVVMYGYYFLSALGPRVQKHLWWKRYLTRLQIFQITFLTLHACIPLVHDCGYPKALILIALPQSFVVLGLFINFYIQSYTKKGKPELCISQVLKEE</sequence>
<reference evidence="11 13" key="1">
    <citation type="submission" date="2008-03" db="EMBL/GenBank/DDBJ databases">
        <title>Annotation of Ixodes scapularis.</title>
        <authorList>
            <consortium name="Ixodes scapularis Genome Project Consortium"/>
            <person name="Caler E."/>
            <person name="Hannick L.I."/>
            <person name="Bidwell S."/>
            <person name="Joardar V."/>
            <person name="Thiagarajan M."/>
            <person name="Amedeo P."/>
            <person name="Galinsky K.J."/>
            <person name="Schobel S."/>
            <person name="Inman J."/>
            <person name="Hostetler J."/>
            <person name="Miller J."/>
            <person name="Hammond M."/>
            <person name="Megy K."/>
            <person name="Lawson D."/>
            <person name="Kodira C."/>
            <person name="Sutton G."/>
            <person name="Meyer J."/>
            <person name="Hill C.A."/>
            <person name="Birren B."/>
            <person name="Nene V."/>
            <person name="Collins F."/>
            <person name="Alarcon-Chaidez F."/>
            <person name="Wikel S."/>
            <person name="Strausberg R."/>
        </authorList>
    </citation>
    <scope>NUCLEOTIDE SEQUENCE [LARGE SCALE GENOMIC DNA]</scope>
    <source>
        <strain evidence="13">Wikel</strain>
        <strain evidence="11">Wikel colony</strain>
    </source>
</reference>
<feature type="transmembrane region" description="Helical" evidence="10">
    <location>
        <begin position="150"/>
        <end position="170"/>
    </location>
</feature>
<dbReference type="GO" id="GO:0030148">
    <property type="term" value="P:sphingolipid biosynthetic process"/>
    <property type="evidence" value="ECO:0000318"/>
    <property type="project" value="GO_Central"/>
</dbReference>
<dbReference type="EMBL" id="ABJB010793727">
    <property type="status" value="NOT_ANNOTATED_CDS"/>
    <property type="molecule type" value="Genomic_DNA"/>
</dbReference>
<dbReference type="InParanoid" id="B7PPD4"/>
<keyword evidence="2 10" id="KW-0444">Lipid biosynthesis</keyword>
<dbReference type="Pfam" id="PF01151">
    <property type="entry name" value="ELO"/>
    <property type="match status" value="1"/>
</dbReference>
<dbReference type="PANTHER" id="PTHR11157:SF69">
    <property type="entry name" value="ELONGATION OF VERY LONG CHAIN FATTY ACIDS PROTEIN 7"/>
    <property type="match status" value="1"/>
</dbReference>
<evidence type="ECO:0000256" key="4">
    <source>
        <dbReference type="ARBA" id="ARBA00022692"/>
    </source>
</evidence>
<keyword evidence="7 10" id="KW-0443">Lipid metabolism</keyword>
<keyword evidence="4 10" id="KW-0812">Transmembrane</keyword>
<dbReference type="HOGENOM" id="CLU_048483_0_2_1"/>
<feature type="transmembrane region" description="Helical" evidence="10">
    <location>
        <begin position="204"/>
        <end position="224"/>
    </location>
</feature>
<name>B7PPD4_IXOSC</name>
<keyword evidence="9 10" id="KW-0275">Fatty acid biosynthesis</keyword>
<dbReference type="FunCoup" id="B7PPD4">
    <property type="interactions" value="45"/>
</dbReference>
<keyword evidence="8 10" id="KW-0472">Membrane</keyword>
<dbReference type="PaxDb" id="6945-B7PPD4"/>
<dbReference type="AlphaFoldDB" id="B7PPD4"/>
<dbReference type="GO" id="GO:0019367">
    <property type="term" value="P:fatty acid elongation, saturated fatty acid"/>
    <property type="evidence" value="ECO:0000318"/>
    <property type="project" value="GO_Central"/>
</dbReference>
<keyword evidence="5 10" id="KW-0276">Fatty acid metabolism</keyword>
<dbReference type="InterPro" id="IPR002076">
    <property type="entry name" value="ELO_fam"/>
</dbReference>
<evidence type="ECO:0000256" key="3">
    <source>
        <dbReference type="ARBA" id="ARBA00022679"/>
    </source>
</evidence>
<dbReference type="GO" id="GO:0042761">
    <property type="term" value="P:very long-chain fatty acid biosynthetic process"/>
    <property type="evidence" value="ECO:0000318"/>
    <property type="project" value="GO_Central"/>
</dbReference>
<feature type="transmembrane region" description="Helical" evidence="10">
    <location>
        <begin position="101"/>
        <end position="120"/>
    </location>
</feature>
<feature type="transmembrane region" description="Helical" evidence="10">
    <location>
        <begin position="59"/>
        <end position="80"/>
    </location>
</feature>
<comment type="subcellular location">
    <subcellularLocation>
        <location evidence="1">Membrane</location>
        <topology evidence="1">Multi-pass membrane protein</topology>
    </subcellularLocation>
</comment>
<evidence type="ECO:0000256" key="10">
    <source>
        <dbReference type="RuleBase" id="RU361115"/>
    </source>
</evidence>
<dbReference type="EMBL" id="DS757053">
    <property type="protein sequence ID" value="EEC08456.1"/>
    <property type="molecule type" value="Genomic_DNA"/>
</dbReference>
<comment type="catalytic activity">
    <reaction evidence="10">
        <text>a very-long-chain acyl-CoA + malonyl-CoA + H(+) = a very-long-chain 3-oxoacyl-CoA + CO2 + CoA</text>
        <dbReference type="Rhea" id="RHEA:32727"/>
        <dbReference type="ChEBI" id="CHEBI:15378"/>
        <dbReference type="ChEBI" id="CHEBI:16526"/>
        <dbReference type="ChEBI" id="CHEBI:57287"/>
        <dbReference type="ChEBI" id="CHEBI:57384"/>
        <dbReference type="ChEBI" id="CHEBI:90725"/>
        <dbReference type="ChEBI" id="CHEBI:90736"/>
        <dbReference type="EC" id="2.3.1.199"/>
    </reaction>
</comment>
<evidence type="ECO:0000256" key="1">
    <source>
        <dbReference type="ARBA" id="ARBA00004141"/>
    </source>
</evidence>
<dbReference type="GO" id="GO:0009922">
    <property type="term" value="F:fatty acid elongase activity"/>
    <property type="evidence" value="ECO:0000318"/>
    <property type="project" value="GO_Central"/>
</dbReference>
<feature type="transmembrane region" description="Helical" evidence="10">
    <location>
        <begin position="177"/>
        <end position="198"/>
    </location>
</feature>
<feature type="transmembrane region" description="Helical" evidence="10">
    <location>
        <begin position="268"/>
        <end position="290"/>
    </location>
</feature>
<feature type="transmembrane region" description="Helical" evidence="10">
    <location>
        <begin position="244"/>
        <end position="262"/>
    </location>
</feature>
<reference evidence="12" key="2">
    <citation type="submission" date="2020-05" db="UniProtKB">
        <authorList>
            <consortium name="EnsemblMetazoa"/>
        </authorList>
    </citation>
    <scope>IDENTIFICATION</scope>
    <source>
        <strain evidence="12">wikel</strain>
    </source>
</reference>
<keyword evidence="3 10" id="KW-0808">Transferase</keyword>
<dbReference type="VEuPathDB" id="VectorBase:ISCW005940"/>
<dbReference type="EnsemblMetazoa" id="ISCW005940-RA">
    <property type="protein sequence ID" value="ISCW005940-PA"/>
    <property type="gene ID" value="ISCW005940"/>
</dbReference>
<keyword evidence="6 10" id="KW-1133">Transmembrane helix</keyword>
<comment type="similarity">
    <text evidence="10">Belongs to the ELO family.</text>
</comment>
<dbReference type="VEuPathDB" id="VectorBase:ISCP_000669"/>
<dbReference type="GO" id="GO:0034626">
    <property type="term" value="P:fatty acid elongation, polyunsaturated fatty acid"/>
    <property type="evidence" value="ECO:0000318"/>
    <property type="project" value="GO_Central"/>
</dbReference>
<dbReference type="PANTHER" id="PTHR11157">
    <property type="entry name" value="FATTY ACID ACYL TRANSFERASE-RELATED"/>
    <property type="match status" value="1"/>
</dbReference>
<dbReference type="OrthoDB" id="434092at2759"/>
<dbReference type="Proteomes" id="UP000001555">
    <property type="component" value="Unassembled WGS sequence"/>
</dbReference>
<evidence type="ECO:0000256" key="7">
    <source>
        <dbReference type="ARBA" id="ARBA00023098"/>
    </source>
</evidence>
<evidence type="ECO:0000313" key="11">
    <source>
        <dbReference type="EMBL" id="EEC08456.1"/>
    </source>
</evidence>
<proteinExistence type="inferred from homology"/>
<evidence type="ECO:0000256" key="9">
    <source>
        <dbReference type="ARBA" id="ARBA00023160"/>
    </source>
</evidence>
<evidence type="ECO:0000313" key="13">
    <source>
        <dbReference type="Proteomes" id="UP000001555"/>
    </source>
</evidence>
<evidence type="ECO:0000313" key="12">
    <source>
        <dbReference type="EnsemblMetazoa" id="ISCW005940-PA"/>
    </source>
</evidence>
<gene>
    <name evidence="11" type="ORF">IscW_ISCW005940</name>
</gene>
<evidence type="ECO:0000256" key="2">
    <source>
        <dbReference type="ARBA" id="ARBA00022516"/>
    </source>
</evidence>
<organism>
    <name type="scientific">Ixodes scapularis</name>
    <name type="common">Black-legged tick</name>
    <name type="synonym">Deer tick</name>
    <dbReference type="NCBI Taxonomy" id="6945"/>
    <lineage>
        <taxon>Eukaryota</taxon>
        <taxon>Metazoa</taxon>
        <taxon>Ecdysozoa</taxon>
        <taxon>Arthropoda</taxon>
        <taxon>Chelicerata</taxon>
        <taxon>Arachnida</taxon>
        <taxon>Acari</taxon>
        <taxon>Parasitiformes</taxon>
        <taxon>Ixodida</taxon>
        <taxon>Ixodoidea</taxon>
        <taxon>Ixodidae</taxon>
        <taxon>Ixodinae</taxon>
        <taxon>Ixodes</taxon>
    </lineage>
</organism>
<dbReference type="VEuPathDB" id="VectorBase:ISCI005940"/>
<dbReference type="GO" id="GO:0005789">
    <property type="term" value="C:endoplasmic reticulum membrane"/>
    <property type="evidence" value="ECO:0000318"/>
    <property type="project" value="GO_Central"/>
</dbReference>
<accession>B7PPD4</accession>
<keyword evidence="13" id="KW-1185">Reference proteome</keyword>
<dbReference type="EC" id="2.3.1.199" evidence="10"/>
<evidence type="ECO:0000256" key="8">
    <source>
        <dbReference type="ARBA" id="ARBA00023136"/>
    </source>
</evidence>
<dbReference type="GO" id="GO:0034625">
    <property type="term" value="P:fatty acid elongation, monounsaturated fatty acid"/>
    <property type="evidence" value="ECO:0000318"/>
    <property type="project" value="GO_Central"/>
</dbReference>
<evidence type="ECO:0000256" key="6">
    <source>
        <dbReference type="ARBA" id="ARBA00022989"/>
    </source>
</evidence>
<evidence type="ECO:0000256" key="5">
    <source>
        <dbReference type="ARBA" id="ARBA00022832"/>
    </source>
</evidence>
<dbReference type="EMBL" id="ABJB010016693">
    <property type="status" value="NOT_ANNOTATED_CDS"/>
    <property type="molecule type" value="Genomic_DNA"/>
</dbReference>